<sequence>MAKGRRFNPTLDKDGRWFPHIGLTQRTPESITSTALKESHCPRLSGQVEGKLPPIYKVQEKQAVNHSFPFSVHDNRHSFEDCGYYLDSVSTACKDFAPILRVLSSFWQLFPVMCPEKPFNSMQTHLSILALISWAIGVLFRQ</sequence>
<accession>A0A8C0XD14</accession>
<reference evidence="2" key="1">
    <citation type="submission" date="2023-09" db="UniProtKB">
        <authorList>
            <consortium name="Ensembl"/>
        </authorList>
    </citation>
    <scope>IDENTIFICATION</scope>
</reference>
<protein>
    <recommendedName>
        <fullName evidence="1">Domain of unknown function with conserved HDNR motif domain-containing protein</fullName>
    </recommendedName>
</protein>
<dbReference type="PANTHER" id="PTHR35440:SF1">
    <property type="entry name" value="TESTIS-EXPRESSED PROTEIN 36"/>
    <property type="match status" value="1"/>
</dbReference>
<evidence type="ECO:0000313" key="2">
    <source>
        <dbReference type="Ensembl" id="ENSCCNP00000023927.1"/>
    </source>
</evidence>
<dbReference type="Ensembl" id="ENSCCNT00000030532.1">
    <property type="protein sequence ID" value="ENSCCNP00000023927.1"/>
    <property type="gene ID" value="ENSCCNG00000023439.1"/>
</dbReference>
<dbReference type="Pfam" id="PF15115">
    <property type="entry name" value="HDNR"/>
    <property type="match status" value="1"/>
</dbReference>
<name>A0A8C0XD14_CASCN</name>
<evidence type="ECO:0000259" key="1">
    <source>
        <dbReference type="Pfam" id="PF15115"/>
    </source>
</evidence>
<dbReference type="InterPro" id="IPR029369">
    <property type="entry name" value="HDNR"/>
</dbReference>
<dbReference type="PANTHER" id="PTHR35440">
    <property type="entry name" value="TESTIS-EXPRESSED PROTEIN 36"/>
    <property type="match status" value="1"/>
</dbReference>
<proteinExistence type="predicted"/>
<gene>
    <name evidence="2" type="primary">Tex36</name>
</gene>
<organism evidence="2">
    <name type="scientific">Castor canadensis</name>
    <name type="common">American beaver</name>
    <dbReference type="NCBI Taxonomy" id="51338"/>
    <lineage>
        <taxon>Eukaryota</taxon>
        <taxon>Metazoa</taxon>
        <taxon>Chordata</taxon>
        <taxon>Craniata</taxon>
        <taxon>Vertebrata</taxon>
        <taxon>Euteleostomi</taxon>
        <taxon>Mammalia</taxon>
        <taxon>Eutheria</taxon>
        <taxon>Euarchontoglires</taxon>
        <taxon>Glires</taxon>
        <taxon>Rodentia</taxon>
        <taxon>Castorimorpha</taxon>
        <taxon>Castoridae</taxon>
        <taxon>Castor</taxon>
    </lineage>
</organism>
<feature type="domain" description="Domain of unknown function with conserved HDNR motif" evidence="1">
    <location>
        <begin position="1"/>
        <end position="88"/>
    </location>
</feature>
<dbReference type="AlphaFoldDB" id="A0A8C0XD14"/>